<dbReference type="EMBL" id="SOQX01000001">
    <property type="protein sequence ID" value="TDY03771.1"/>
    <property type="molecule type" value="Genomic_DNA"/>
</dbReference>
<reference evidence="3 4" key="1">
    <citation type="submission" date="2019-03" db="EMBL/GenBank/DDBJ databases">
        <title>Genomic Encyclopedia of Type Strains, Phase IV (KMG-IV): sequencing the most valuable type-strain genomes for metagenomic binning, comparative biology and taxonomic classification.</title>
        <authorList>
            <person name="Goeker M."/>
        </authorList>
    </citation>
    <scope>NUCLEOTIDE SEQUENCE [LARGE SCALE GENOMIC DNA]</scope>
    <source>
        <strain evidence="3 4">DSM 16326</strain>
    </source>
</reference>
<dbReference type="RefSeq" id="WP_134080355.1">
    <property type="nucleotide sequence ID" value="NZ_SOQX01000001.1"/>
</dbReference>
<dbReference type="PANTHER" id="PTHR12526">
    <property type="entry name" value="GLYCOSYLTRANSFERASE"/>
    <property type="match status" value="1"/>
</dbReference>
<dbReference type="GO" id="GO:0016757">
    <property type="term" value="F:glycosyltransferase activity"/>
    <property type="evidence" value="ECO:0007669"/>
    <property type="project" value="InterPro"/>
</dbReference>
<name>A0A4R8IRW2_9GAMM</name>
<organism evidence="3 4">
    <name type="scientific">Thiohalophilus thiocyanatoxydans</name>
    <dbReference type="NCBI Taxonomy" id="381308"/>
    <lineage>
        <taxon>Bacteria</taxon>
        <taxon>Pseudomonadati</taxon>
        <taxon>Pseudomonadota</taxon>
        <taxon>Gammaproteobacteria</taxon>
        <taxon>Thiohalomonadales</taxon>
        <taxon>Thiohalophilaceae</taxon>
        <taxon>Thiohalophilus</taxon>
    </lineage>
</organism>
<feature type="domain" description="Glycosyl transferase family 1" evidence="1">
    <location>
        <begin position="215"/>
        <end position="370"/>
    </location>
</feature>
<dbReference type="Pfam" id="PF00534">
    <property type="entry name" value="Glycos_transf_1"/>
    <property type="match status" value="1"/>
</dbReference>
<dbReference type="InterPro" id="IPR028098">
    <property type="entry name" value="Glyco_trans_4-like_N"/>
</dbReference>
<dbReference type="Gene3D" id="3.40.50.2000">
    <property type="entry name" value="Glycogen Phosphorylase B"/>
    <property type="match status" value="2"/>
</dbReference>
<accession>A0A4R8IRW2</accession>
<evidence type="ECO:0000259" key="1">
    <source>
        <dbReference type="Pfam" id="PF00534"/>
    </source>
</evidence>
<evidence type="ECO:0000313" key="4">
    <source>
        <dbReference type="Proteomes" id="UP000294914"/>
    </source>
</evidence>
<feature type="domain" description="Glycosyltransferase subfamily 4-like N-terminal" evidence="2">
    <location>
        <begin position="82"/>
        <end position="204"/>
    </location>
</feature>
<dbReference type="Pfam" id="PF13439">
    <property type="entry name" value="Glyco_transf_4"/>
    <property type="match status" value="1"/>
</dbReference>
<dbReference type="OrthoDB" id="258796at2"/>
<dbReference type="InterPro" id="IPR001296">
    <property type="entry name" value="Glyco_trans_1"/>
</dbReference>
<comment type="caution">
    <text evidence="3">The sequence shown here is derived from an EMBL/GenBank/DDBJ whole genome shotgun (WGS) entry which is preliminary data.</text>
</comment>
<keyword evidence="4" id="KW-1185">Reference proteome</keyword>
<dbReference type="AlphaFoldDB" id="A0A4R8IRW2"/>
<sequence length="409" mass="45906">MSEEQNRPALVVFSHVFPNPAQKTFGLFIRERMFRVGADRPITVVAPVPWFPGQGLLRRLRPGYRPAVPYHEVQQGIDVYHPRFLSIPRFLKFTDGLFEALFSLPLLLKLRRKGRLDILDAHFIHPDGIAAWLLGKWLRVPYTITLRGALPRIARTRLRRWLAIRAMRSAARVFAVSDSLRQLAISLGIGADHVQVVSNGINLDLFQPENKLQCRQELGIDPQAKVLLTVGTLTENKGFHRVMEQLPELLERFPNLIYLIVGGEHPNGDEQRLRRIAGEIGVADRVNFMGVHPPERLRYFYSAADLYVMPSRTEGWANVFLEAAACGLPAVATRVGGNAEVISVPQVGTLVPYGDGEALRNAIAEGLEKQWATGTIIAHARDNAWEKRIGQLLQAFDTIHAGNQPRERG</sequence>
<dbReference type="SUPFAM" id="SSF53756">
    <property type="entry name" value="UDP-Glycosyltransferase/glycogen phosphorylase"/>
    <property type="match status" value="1"/>
</dbReference>
<keyword evidence="3" id="KW-0808">Transferase</keyword>
<protein>
    <submittedName>
        <fullName evidence="3">Glycosyltransferase involved in cell wall biosynthesis</fullName>
    </submittedName>
</protein>
<evidence type="ECO:0000313" key="3">
    <source>
        <dbReference type="EMBL" id="TDY03771.1"/>
    </source>
</evidence>
<evidence type="ECO:0000259" key="2">
    <source>
        <dbReference type="Pfam" id="PF13439"/>
    </source>
</evidence>
<gene>
    <name evidence="3" type="ORF">EDC23_0141</name>
</gene>
<dbReference type="GO" id="GO:1901135">
    <property type="term" value="P:carbohydrate derivative metabolic process"/>
    <property type="evidence" value="ECO:0007669"/>
    <property type="project" value="UniProtKB-ARBA"/>
</dbReference>
<proteinExistence type="predicted"/>
<dbReference type="Proteomes" id="UP000294914">
    <property type="component" value="Unassembled WGS sequence"/>
</dbReference>